<dbReference type="Proteomes" id="UP000465601">
    <property type="component" value="Unassembled WGS sequence"/>
</dbReference>
<gene>
    <name evidence="1" type="ORF">F8153_07060</name>
</gene>
<keyword evidence="2" id="KW-1185">Reference proteome</keyword>
<dbReference type="InterPro" id="IPR036249">
    <property type="entry name" value="Thioredoxin-like_sf"/>
</dbReference>
<comment type="caution">
    <text evidence="1">The sequence shown here is derived from an EMBL/GenBank/DDBJ whole genome shotgun (WGS) entry which is preliminary data.</text>
</comment>
<reference evidence="1 2" key="1">
    <citation type="submission" date="2019-10" db="EMBL/GenBank/DDBJ databases">
        <title>Alkaliphilus serpentinus sp. nov. and Alkaliphilus pronyensis sp. nov., two novel anaerobic alkaliphilic species isolated from the serpentinized-hosted hydrothermal field of the Prony Bay (New Caledonia).</title>
        <authorList>
            <person name="Postec A."/>
        </authorList>
    </citation>
    <scope>NUCLEOTIDE SEQUENCE [LARGE SCALE GENOMIC DNA]</scope>
    <source>
        <strain evidence="1 2">LacT</strain>
    </source>
</reference>
<sequence>MDFQKLYESGCSFLEFINKDEDINREKIIEVYEAIEIDENLLHKIKEVNRPIYILVFAEIWCPDCIINVPALQKINEINSNVHFSILPREGNEKVLAPYRVGGKVKIPTFIVLDRDYKELGAFIEIPTTVREIANRGNEVEIIVAKRKYRKGEFISNTIEEILSIIEKLK</sequence>
<accession>A0A833M7F9</accession>
<organism evidence="1 2">
    <name type="scientific">Alkaliphilus serpentinus</name>
    <dbReference type="NCBI Taxonomy" id="1482731"/>
    <lineage>
        <taxon>Bacteria</taxon>
        <taxon>Bacillati</taxon>
        <taxon>Bacillota</taxon>
        <taxon>Clostridia</taxon>
        <taxon>Peptostreptococcales</taxon>
        <taxon>Natronincolaceae</taxon>
        <taxon>Alkaliphilus</taxon>
    </lineage>
</organism>
<dbReference type="SUPFAM" id="SSF52833">
    <property type="entry name" value="Thioredoxin-like"/>
    <property type="match status" value="1"/>
</dbReference>
<dbReference type="Gene3D" id="3.40.30.10">
    <property type="entry name" value="Glutaredoxin"/>
    <property type="match status" value="1"/>
</dbReference>
<name>A0A833M7F9_9FIRM</name>
<dbReference type="OrthoDB" id="6120799at2"/>
<dbReference type="EMBL" id="WBZB01000019">
    <property type="protein sequence ID" value="KAB3530338.1"/>
    <property type="molecule type" value="Genomic_DNA"/>
</dbReference>
<dbReference type="AlphaFoldDB" id="A0A833M7F9"/>
<dbReference type="Pfam" id="PF14595">
    <property type="entry name" value="Thioredoxin_9"/>
    <property type="match status" value="1"/>
</dbReference>
<proteinExistence type="predicted"/>
<dbReference type="CDD" id="cd01659">
    <property type="entry name" value="TRX_superfamily"/>
    <property type="match status" value="1"/>
</dbReference>
<evidence type="ECO:0000313" key="1">
    <source>
        <dbReference type="EMBL" id="KAB3530338.1"/>
    </source>
</evidence>
<dbReference type="RefSeq" id="WP_151865681.1">
    <property type="nucleotide sequence ID" value="NZ_WBZB01000019.1"/>
</dbReference>
<evidence type="ECO:0000313" key="2">
    <source>
        <dbReference type="Proteomes" id="UP000465601"/>
    </source>
</evidence>
<protein>
    <submittedName>
        <fullName evidence="1">Thioredoxin family protein</fullName>
    </submittedName>
</protein>